<dbReference type="SUPFAM" id="SSF53850">
    <property type="entry name" value="Periplasmic binding protein-like II"/>
    <property type="match status" value="1"/>
</dbReference>
<sequence length="118" mass="13263">MSYEWGEYLKRMGNGEHATGMIGWTGDNGDPDNFLNALLSCNAVEQGSNYAGFCNPEFDRLINEAATISDQNKRSDLYKKAQFIFNEQAPWLPICTFNGVFSGKERGKRLCCQPVYCS</sequence>
<gene>
    <name evidence="3" type="primary">dppA_5</name>
    <name evidence="3" type="ORF">NCTC10638_01238</name>
</gene>
<dbReference type="InterPro" id="IPR039424">
    <property type="entry name" value="SBP_5"/>
</dbReference>
<protein>
    <submittedName>
        <fullName evidence="3">Dipeptide-binding protein</fullName>
    </submittedName>
</protein>
<organism evidence="3 4">
    <name type="scientific">Mannheimia haemolytica</name>
    <name type="common">Pasteurella haemolytica</name>
    <dbReference type="NCBI Taxonomy" id="75985"/>
    <lineage>
        <taxon>Bacteria</taxon>
        <taxon>Pseudomonadati</taxon>
        <taxon>Pseudomonadota</taxon>
        <taxon>Gammaproteobacteria</taxon>
        <taxon>Pasteurellales</taxon>
        <taxon>Pasteurellaceae</taxon>
        <taxon>Mannheimia</taxon>
    </lineage>
</organism>
<evidence type="ECO:0000313" key="4">
    <source>
        <dbReference type="Proteomes" id="UP000254802"/>
    </source>
</evidence>
<dbReference type="Gene3D" id="3.10.105.10">
    <property type="entry name" value="Dipeptide-binding Protein, Domain 3"/>
    <property type="match status" value="1"/>
</dbReference>
<reference evidence="3 4" key="1">
    <citation type="submission" date="2018-06" db="EMBL/GenBank/DDBJ databases">
        <authorList>
            <consortium name="Pathogen Informatics"/>
            <person name="Doyle S."/>
        </authorList>
    </citation>
    <scope>NUCLEOTIDE SEQUENCE [LARGE SCALE GENOMIC DNA]</scope>
    <source>
        <strain evidence="3 4">NCTC10638</strain>
    </source>
</reference>
<name>A0A378MXB2_MANHA</name>
<dbReference type="GO" id="GO:0042938">
    <property type="term" value="P:dipeptide transport"/>
    <property type="evidence" value="ECO:0007669"/>
    <property type="project" value="TreeGrafter"/>
</dbReference>
<comment type="similarity">
    <text evidence="1">Belongs to the bacterial solute-binding protein 5 family.</text>
</comment>
<dbReference type="GO" id="GO:1904680">
    <property type="term" value="F:peptide transmembrane transporter activity"/>
    <property type="evidence" value="ECO:0007669"/>
    <property type="project" value="TreeGrafter"/>
</dbReference>
<dbReference type="EMBL" id="UGPN01000002">
    <property type="protein sequence ID" value="STY60045.1"/>
    <property type="molecule type" value="Genomic_DNA"/>
</dbReference>
<evidence type="ECO:0000256" key="2">
    <source>
        <dbReference type="ARBA" id="ARBA00022729"/>
    </source>
</evidence>
<dbReference type="GO" id="GO:0030288">
    <property type="term" value="C:outer membrane-bounded periplasmic space"/>
    <property type="evidence" value="ECO:0007669"/>
    <property type="project" value="TreeGrafter"/>
</dbReference>
<evidence type="ECO:0000256" key="1">
    <source>
        <dbReference type="ARBA" id="ARBA00005695"/>
    </source>
</evidence>
<dbReference type="AlphaFoldDB" id="A0A378MXB2"/>
<dbReference type="PANTHER" id="PTHR30290">
    <property type="entry name" value="PERIPLASMIC BINDING COMPONENT OF ABC TRANSPORTER"/>
    <property type="match status" value="1"/>
</dbReference>
<accession>A0A378MXB2</accession>
<dbReference type="Proteomes" id="UP000254802">
    <property type="component" value="Unassembled WGS sequence"/>
</dbReference>
<proteinExistence type="inferred from homology"/>
<evidence type="ECO:0000313" key="3">
    <source>
        <dbReference type="EMBL" id="STY60045.1"/>
    </source>
</evidence>
<keyword evidence="2" id="KW-0732">Signal</keyword>
<dbReference type="PANTHER" id="PTHR30290:SF38">
    <property type="entry name" value="D,D-DIPEPTIDE-BINDING PERIPLASMIC PROTEIN DDPA-RELATED"/>
    <property type="match status" value="1"/>
</dbReference>